<dbReference type="Gene3D" id="1.25.40.10">
    <property type="entry name" value="Tetratricopeptide repeat domain"/>
    <property type="match status" value="1"/>
</dbReference>
<evidence type="ECO:0008006" key="3">
    <source>
        <dbReference type="Google" id="ProtNLM"/>
    </source>
</evidence>
<name>A0A1C3ZQG5_9ENTR</name>
<dbReference type="AlphaFoldDB" id="A0A1C3ZQG5"/>
<protein>
    <recommendedName>
        <fullName evidence="3">Tetratricopeptide repeat-containing protein</fullName>
    </recommendedName>
</protein>
<dbReference type="InterPro" id="IPR011990">
    <property type="entry name" value="TPR-like_helical_dom_sf"/>
</dbReference>
<dbReference type="EMBL" id="FMAY01000002">
    <property type="protein sequence ID" value="SCB84533.1"/>
    <property type="molecule type" value="Genomic_DNA"/>
</dbReference>
<evidence type="ECO:0000313" key="2">
    <source>
        <dbReference type="Proteomes" id="UP000198975"/>
    </source>
</evidence>
<organism evidence="1 2">
    <name type="scientific">Kosakonia oryzendophytica</name>
    <dbReference type="NCBI Taxonomy" id="1005665"/>
    <lineage>
        <taxon>Bacteria</taxon>
        <taxon>Pseudomonadati</taxon>
        <taxon>Pseudomonadota</taxon>
        <taxon>Gammaproteobacteria</taxon>
        <taxon>Enterobacterales</taxon>
        <taxon>Enterobacteriaceae</taxon>
        <taxon>Kosakonia</taxon>
    </lineage>
</organism>
<dbReference type="RefSeq" id="WP_061498759.1">
    <property type="nucleotide sequence ID" value="NZ_CP115659.1"/>
</dbReference>
<gene>
    <name evidence="1" type="ORF">GA0061071_10273</name>
</gene>
<sequence length="145" mass="16912">MHDLYDVNPVLGDTIDKIVKEGDNARQRGDMESALSLYDNAWGLVPEPKSDWLMPSLWIASGFCSAWFDKGDFVRAKPWAQFLLNLRTDRDTAPAIIMGMVCYELKQYDEAYEHFHLAYGYGKKKAFQGREKKYLDFYLLERKKK</sequence>
<dbReference type="OrthoDB" id="1551390at2"/>
<reference evidence="2" key="1">
    <citation type="submission" date="2016-08" db="EMBL/GenBank/DDBJ databases">
        <authorList>
            <person name="Varghese N."/>
            <person name="Submissions Spin"/>
        </authorList>
    </citation>
    <scope>NUCLEOTIDE SEQUENCE [LARGE SCALE GENOMIC DNA]</scope>
    <source>
        <strain evidence="2">REICA_082</strain>
    </source>
</reference>
<dbReference type="SUPFAM" id="SSF48452">
    <property type="entry name" value="TPR-like"/>
    <property type="match status" value="1"/>
</dbReference>
<accession>A0A1C3ZQG5</accession>
<keyword evidence="2" id="KW-1185">Reference proteome</keyword>
<proteinExistence type="predicted"/>
<evidence type="ECO:0000313" key="1">
    <source>
        <dbReference type="EMBL" id="SCB84533.1"/>
    </source>
</evidence>
<dbReference type="Proteomes" id="UP000198975">
    <property type="component" value="Unassembled WGS sequence"/>
</dbReference>